<feature type="transmembrane region" description="Helical" evidence="1">
    <location>
        <begin position="23"/>
        <end position="42"/>
    </location>
</feature>
<protein>
    <submittedName>
        <fullName evidence="3">TrsE-like protein</fullName>
    </submittedName>
</protein>
<dbReference type="SUPFAM" id="SSF52540">
    <property type="entry name" value="P-loop containing nucleoside triphosphate hydrolases"/>
    <property type="match status" value="1"/>
</dbReference>
<keyword evidence="1" id="KW-1133">Transmembrane helix</keyword>
<dbReference type="Gene3D" id="3.40.50.300">
    <property type="entry name" value="P-loop containing nucleotide triphosphate hydrolases"/>
    <property type="match status" value="1"/>
</dbReference>
<dbReference type="AlphaFoldDB" id="A0AB32XBQ1"/>
<accession>A0AB32XBQ1</accession>
<feature type="domain" description="Helicase HerA central" evidence="2">
    <location>
        <begin position="529"/>
        <end position="715"/>
    </location>
</feature>
<organism evidence="3 4">
    <name type="scientific">Mycoplasmopsis fermentans (strain M64)</name>
    <name type="common">Mycoplasma fermentans</name>
    <dbReference type="NCBI Taxonomy" id="943945"/>
    <lineage>
        <taxon>Bacteria</taxon>
        <taxon>Bacillati</taxon>
        <taxon>Mycoplasmatota</taxon>
        <taxon>Mycoplasmoidales</taxon>
        <taxon>Metamycoplasmataceae</taxon>
        <taxon>Mycoplasmopsis</taxon>
    </lineage>
</organism>
<keyword evidence="1" id="KW-0472">Membrane</keyword>
<dbReference type="PANTHER" id="PTHR30121">
    <property type="entry name" value="UNCHARACTERIZED PROTEIN YJGR-RELATED"/>
    <property type="match status" value="1"/>
</dbReference>
<dbReference type="KEGG" id="mfm:MfeM64YM_0377"/>
<evidence type="ECO:0000256" key="1">
    <source>
        <dbReference type="SAM" id="Phobius"/>
    </source>
</evidence>
<dbReference type="InterPro" id="IPR051162">
    <property type="entry name" value="T4SS_component"/>
</dbReference>
<gene>
    <name evidence="3" type="primary">trsE-3</name>
    <name evidence="3" type="ordered locus">MfeM64YM_0377</name>
</gene>
<dbReference type="Proteomes" id="UP000007473">
    <property type="component" value="Chromosome"/>
</dbReference>
<dbReference type="PANTHER" id="PTHR30121:SF6">
    <property type="entry name" value="SLR6007 PROTEIN"/>
    <property type="match status" value="1"/>
</dbReference>
<dbReference type="NCBIfam" id="NF045975">
    <property type="entry name" value="VirB4_plasma"/>
    <property type="match status" value="1"/>
</dbReference>
<reference evidence="3 4" key="1">
    <citation type="journal article" date="2011" name="J. Bacteriol.">
        <title>Genome sequence of the repetitive-sequence-rich Mycoplasma fermentans strain M64.</title>
        <authorList>
            <person name="Shu H.W."/>
            <person name="Liu T.T."/>
            <person name="Chang H.Y."/>
            <person name="Liu Y.M."/>
            <person name="Wu K.M."/>
            <person name="Shu H.Y."/>
            <person name="Tsai S.F."/>
            <person name="Hsiao K.J."/>
            <person name="Hu W.S."/>
            <person name="Ng W.V."/>
        </authorList>
    </citation>
    <scope>NUCLEOTIDE SEQUENCE [LARGE SCALE GENOMIC DNA]</scope>
    <source>
        <strain evidence="3 4">M64</strain>
    </source>
</reference>
<feature type="transmembrane region" description="Helical" evidence="1">
    <location>
        <begin position="48"/>
        <end position="65"/>
    </location>
</feature>
<sequence length="937" mass="108210">MLQPKRLKYKKAKATRRFSWKDIIEFFVITCISWFISFVALYPVKQTYKWIVFSVLLVLLFILILPTHKNNCKIYELLIRMFKFKAMPKKYSNVVDDKNVRDSSDLNPYSTLVENDVVKNKSFLNKLFQKSEHSNYFSVFKLGGKNIWAENENTKVVLIENFARILDSFKYKFSIVKLDEQIDYRRNLNYINTIQSKKMLNSGGETKEFWNSYFKANELDFKNEVKSNLIETFYLILNAPTLEELDECYSTFIQKVEDYEVISYEKLSGFELLSFLNKLNHFNKSEEDIETFLNESDIYESEYSLDRLFKYEKVEFKSNSLKIDDKLYSVKCAGNIPIRLNNEWLKKLFDVSGTVVWNNFPYNDPNVVNKIIDKANKKNMDAGNLDNSIINRFGSALEEESIAVMIDQIQADNFKLFDSNIFVLAEAENAEELKQNNLKIKNGFTRSNFGINDLTFRQFEGFLDMSNYPLSKLDREYYQITSINNAIGYPLKNLPLNDGNNLLLGNEVGGNDSPIVWNMFSLTSSRANHNVMILGTSGMGKSTLTKKILTSSLAAGNIAIIIDPQAEYVKWANKMGGQIVDLGSGDGTVINPLQVKSFIAREEDDANVNFNTLINNHLLWLEKFFSFIFDDMNEMKKNILQLEIIKLYQSWGIYRLKEVKELKNDGWPTMDDLIKQMKKFVAPKDHHDKEGYTKKVLDMAELLEGKFGRYGTLGALYNGHTNINIENDLVVFKTSNLIDTEGSVNARIGIMVLISLVNGFIFDNAFNNKKRINEYKEKNKIRLISKKEIQKLTRYCSFCIDEEHLYISEKNITTLNYISDTTKLVRKLDCGTIHTTQNPSDYASSTAVEQIAKKITGNCQYSFFLGLVGDDIEAVKKLYKTAEAPLLDSEVKFISGRRVGKVLASMSNALRYKINLHYNPKEKELFFEKGEDENMRN</sequence>
<dbReference type="Pfam" id="PF01935">
    <property type="entry name" value="DUF87"/>
    <property type="match status" value="1"/>
</dbReference>
<keyword evidence="1" id="KW-0812">Transmembrane</keyword>
<evidence type="ECO:0000313" key="4">
    <source>
        <dbReference type="Proteomes" id="UP000007473"/>
    </source>
</evidence>
<dbReference type="EMBL" id="CP002458">
    <property type="protein sequence ID" value="ADV34379.1"/>
    <property type="molecule type" value="Genomic_DNA"/>
</dbReference>
<proteinExistence type="predicted"/>
<evidence type="ECO:0000259" key="2">
    <source>
        <dbReference type="Pfam" id="PF01935"/>
    </source>
</evidence>
<evidence type="ECO:0000313" key="3">
    <source>
        <dbReference type="EMBL" id="ADV34379.1"/>
    </source>
</evidence>
<name>A0AB32XBQ1_MYCFM</name>
<dbReference type="RefSeq" id="WP_013526814.1">
    <property type="nucleotide sequence ID" value="NC_014921.1"/>
</dbReference>
<dbReference type="Gene3D" id="1.10.8.730">
    <property type="match status" value="1"/>
</dbReference>
<dbReference type="InterPro" id="IPR002789">
    <property type="entry name" value="HerA_central"/>
</dbReference>
<dbReference type="InterPro" id="IPR027417">
    <property type="entry name" value="P-loop_NTPase"/>
</dbReference>